<feature type="compositionally biased region" description="Basic and acidic residues" evidence="2">
    <location>
        <begin position="1273"/>
        <end position="1286"/>
    </location>
</feature>
<organism evidence="3 4">
    <name type="scientific">Aplysia californica</name>
    <name type="common">California sea hare</name>
    <dbReference type="NCBI Taxonomy" id="6500"/>
    <lineage>
        <taxon>Eukaryota</taxon>
        <taxon>Metazoa</taxon>
        <taxon>Spiralia</taxon>
        <taxon>Lophotrochozoa</taxon>
        <taxon>Mollusca</taxon>
        <taxon>Gastropoda</taxon>
        <taxon>Heterobranchia</taxon>
        <taxon>Euthyneura</taxon>
        <taxon>Tectipleura</taxon>
        <taxon>Aplysiida</taxon>
        <taxon>Aplysioidea</taxon>
        <taxon>Aplysiidae</taxon>
        <taxon>Aplysia</taxon>
    </lineage>
</organism>
<feature type="compositionally biased region" description="Basic and acidic residues" evidence="2">
    <location>
        <begin position="2986"/>
        <end position="3016"/>
    </location>
</feature>
<feature type="region of interest" description="Disordered" evidence="2">
    <location>
        <begin position="732"/>
        <end position="772"/>
    </location>
</feature>
<dbReference type="GeneID" id="101861436"/>
<evidence type="ECO:0000256" key="2">
    <source>
        <dbReference type="SAM" id="MobiDB-lite"/>
    </source>
</evidence>
<feature type="region of interest" description="Disordered" evidence="2">
    <location>
        <begin position="1438"/>
        <end position="1540"/>
    </location>
</feature>
<dbReference type="InterPro" id="IPR039586">
    <property type="entry name" value="CFAP46"/>
</dbReference>
<feature type="compositionally biased region" description="Basic and acidic residues" evidence="2">
    <location>
        <begin position="325"/>
        <end position="345"/>
    </location>
</feature>
<feature type="compositionally biased region" description="Basic and acidic residues" evidence="2">
    <location>
        <begin position="2656"/>
        <end position="2666"/>
    </location>
</feature>
<feature type="region of interest" description="Disordered" evidence="2">
    <location>
        <begin position="2490"/>
        <end position="2510"/>
    </location>
</feature>
<keyword evidence="1" id="KW-0175">Coiled coil</keyword>
<feature type="compositionally biased region" description="Basic and acidic residues" evidence="2">
    <location>
        <begin position="1476"/>
        <end position="1515"/>
    </location>
</feature>
<sequence length="3050" mass="342200">MDASIRKLLANAENYAGGEKNPALLEAYSLLRNVAETRPAVDAPESFGQDLYVLCAEFAFQNGQPDIARECLKMFFMKQPATNQFLCRAYLCQAQLLAPQNANSAEQLEKAVVYILKAISFAKKTPRYHFLVYNASVIYWQFCRPFLKPGFRQYLARSLHQVVKALDDIEDKDYEWRAQLMIALIECHLDASRRSDASHIASAAATFIKTNVSSLYKTVFGLMVRHQLVDSTKLHKDLKTSPELAVYYKICKLKNRLDPLPVLEDASSVPSSDAELADDVSSSPDSDPASENDSFVSVDQEEGRDYALDIQNILNQMGVAHKDSLLSRSQERLSQERLTRKDSKPARATSSSSSPSRDEAAETERKERKSPVKGGRRTPTPTTSRKVASDSVDNLSPAERPLLLLELARLCLELDLPELAAACVESMKMCTFKEPGFHLELEFVQCELMVRNLLEKQETYQKTVVDVRLQAIRRCEEAIMNAIRLGEPNVIQVGCVTQWNLCLPLLQPNLRNQVRKQLTVVADALEAIDSLLVLLRCQIHTELARCEEDQEQIQVAMENLKKALALDDGNIYHERLEVSLRRLELRAQLYKQPDRPEDQAAMIIEQARKADSGTIRMKRSLLVKAGEALAPDAFLLVLDSENDTKAREDRQDVSSGKGPLTKIRQLAGKAYQFNNCVKKAEGHLKRLGDENDRERARLWGDLAKTARKQEVWDVCRVASRFCLLYDDGRWKNVPPKRADSPKPDKSRSDMSKEKEDEPEKRTGSRVGSRPSTPQMVALYDKDLIRMMSEVAFINGEALVQLLRSENVQLNDKPIPPEDKSKRPKGYVAKKPEEDPDWIEYCEWIKDLSEQTTANFLRGLALGIELDEAWIVCSAAAYLWNYNNHVLTQGRHKEIVPHLTTVLAGLKKVGHAGETVMLVNICNALAQGLIRPWLPQPPKEVEKGTSEAGDPLSPKGKGGKGAPTPAKTKSPGISISPEATPDLKKAIEVCDFAMQVTNGENPRDVVPIFMRLPILQTWVRAKQMAQQQISKLLGTDDENNNTGQRPMTRAIVAVEMLGLTKNGIMEFKDVPFIGDIAQMIEDAKWSDKFVELQLWSRLTYLAYEAHLHNMVVRCSKKALRFAGQGTQPRTRKMDLHRYAVEQEMLCYSSVLLGQSLVDNMKGKNSLRREALEAFLNSTKYARSAGNYELVMIAARHFWNTCIALVGQPIERELLKEPLKIILECIAATADKAKKEEKPEEQEEEKKDDGDEKDQDESQEKDHKEAKAQEAGQGKAKEPEKMKSGMIGKPEDDLTLRASMYGVLFQSYADQGEWIRALEAIDQAVADMPRTKHRLLIFKHRVMVKAKLGRSVHMDIQKFKDESEDFVAHMWRRVALSSKEAAEQLASYQSAIESLENESNDFQKVEYLLEFAQWLYSNHFSLGDVQDQLEWAVDILLNMKSPEEPPAPKPTEVKKGKGSRRRLPSGSDSKSTVSKGKKGGDKDGASVRSKTPDKVGKKAATRKDSARSKGSSVDRKAGRQAGKLAPAAHAADGKSEVSDQDSEINAMDYVPVVKEADIGVLPANPSLTVKDLTDVRQLDALIRAHVLLAEIFGRESEQHKDILLMAHAYLMQFWQVLIHTCANGIKEVVKNGGTLVKEEPPKSGKGAPGGKDKKADDKDKKKEEKPKPKRKCPVDAIPSDLETWATYDWPDEGIEAFKMDTLKSVAVSQENVPKPMLTLHYTNSLISQLRDVGYNHLALPVLAFQDLLSRTVLKNSALFKLVHLRSLEICQELDIKSACAHHMKILEPIHITEEDQAYSRDEIAQWKEKQTQVAQEELRVKETLARMTSGSPSRPKAPTGKSAPLPSEVAKNEGDVKIHLGKVLGSVSLRDVWTDTAEVLIRQGHYQRAREYLNEANIAAEAFADINLKARIRHLLASLAFFEAQYGQTINLCETAQAVKEGEERFWYDSIVLLAEATVKEVYDINTVRKAKKILVHAINEFSKVGDENPNRKNMSRYYCSKLEALLLHIHMESILHSRKDLNNPQLLKAVLEGCDRYESIAEQMVSLRCWREAVPVVMEHARLLKLLAHESPDKDLRRVYFIRCQSVIKQAVNLAERVYTDVHTLFPLWQMKPLSTPVQRELASVKIEMADLLTDILVARDKELRQVQLQEERKQSIVRLVEDFIRETPVYEGTEKQWIEIGRIAGDEAVSHLLSAHSLGANIPRLKAKSLVGIGRLLRVVADFHGPDPTVQWMVHDVEVLRMQLAAEEAEAEAAAAEAAALEAANKEENPEEDAANADETDKKEEENAAEEEEAREEEKVEEVDEKVLRQQAKYAQQMTKKKDQLEMSKYFYMCASECLAQALNCCLQQQYIDLAAKASLEMFVLTGQYDPAASSMMLSLHQSCEAALMMKGVLVKSQPDPMTSKLAALLHQRAHMLHSDVTTNLSGSGVFKDTITALHTDWQAWKRLGISPNHLDLLKEFPSNYNFIVLQHSPDKTYLYGAVLDKPKGAGPTGAAAGKAKGQDKAKGKISPNKIKSSVLESEDESDVSRARVFGSQTDFSRLKEILTELQEHKTQVQAMLLKREYQRTQAAQRQRMLEGLDDDQKVIVKASSETALQEAELEEEFENIVGAMNDYLRPVLEPICHSLRDALLEDLILRSGSTPLGSNPNIAQEAGGKDKGTKEHQPQNECVVLLVDSDLMHLPLEANTHLEIIEGVNSVSRDFSLELLHARMHDEKQAEPDPKEAKGEGKKKAPKEPVNFVSRIPGVREAKQKQAKIIPLDRHPQAWQVAANTMDFRYITDANLECAETEPNKPIEEFEKVLLQYEQQFTPRWLGVPGNDHTPSVGEWEIYLTESTSFIFYGLERLLSYIPPHKMAALNIPECNILFSFDLAETSKSFQRQSKLDVLKTPVALSLENPVEAAILASLGGIRCVIGNQWHCTLAENANKMHATMKYLLEKGKTTGQALYLLQNPMVVYEEEKALQKAAEAGKEATSEPPTGRKKSIAHEKGSVKDGKTDAKSEAAIEVKPSESDPDKDVEESKEEEDMPVVTRSSFNTICYGMPNIIITQ</sequence>
<feature type="compositionally biased region" description="Acidic residues" evidence="2">
    <location>
        <begin position="2269"/>
        <end position="2278"/>
    </location>
</feature>
<feature type="compositionally biased region" description="Acidic residues" evidence="2">
    <location>
        <begin position="2287"/>
        <end position="2303"/>
    </location>
</feature>
<proteinExistence type="predicted"/>
<feature type="coiled-coil region" evidence="1">
    <location>
        <begin position="1376"/>
        <end position="1403"/>
    </location>
</feature>
<feature type="region of interest" description="Disordered" evidence="2">
    <location>
        <begin position="935"/>
        <end position="977"/>
    </location>
</feature>
<name>A0ABM1VS47_APLCA</name>
<feature type="compositionally biased region" description="Basic and acidic residues" evidence="2">
    <location>
        <begin position="1648"/>
        <end position="1664"/>
    </location>
</feature>
<evidence type="ECO:0000313" key="4">
    <source>
        <dbReference type="RefSeq" id="XP_035825239.1"/>
    </source>
</evidence>
<feature type="region of interest" description="Disordered" evidence="2">
    <location>
        <begin position="1823"/>
        <end position="1846"/>
    </location>
</feature>
<feature type="compositionally biased region" description="Basic and acidic residues" evidence="2">
    <location>
        <begin position="732"/>
        <end position="762"/>
    </location>
</feature>
<dbReference type="RefSeq" id="XP_035825239.1">
    <property type="nucleotide sequence ID" value="XM_035969346.1"/>
</dbReference>
<feature type="region of interest" description="Disordered" evidence="2">
    <location>
        <begin position="2255"/>
        <end position="2303"/>
    </location>
</feature>
<feature type="compositionally biased region" description="Acidic residues" evidence="2">
    <location>
        <begin position="3017"/>
        <end position="3028"/>
    </location>
</feature>
<dbReference type="Pfam" id="PF25439">
    <property type="entry name" value="TPR_CFAP46_N"/>
    <property type="match status" value="1"/>
</dbReference>
<keyword evidence="4" id="KW-0969">Cilium</keyword>
<accession>A0ABM1VS47</accession>
<keyword evidence="4" id="KW-0282">Flagellum</keyword>
<feature type="region of interest" description="Disordered" evidence="2">
    <location>
        <begin position="1633"/>
        <end position="1673"/>
    </location>
</feature>
<feature type="region of interest" description="Disordered" evidence="2">
    <location>
        <begin position="325"/>
        <end position="393"/>
    </location>
</feature>
<feature type="region of interest" description="Disordered" evidence="2">
    <location>
        <begin position="264"/>
        <end position="301"/>
    </location>
</feature>
<protein>
    <submittedName>
        <fullName evidence="4">Cilia- and flagella-associated protein 46</fullName>
    </submittedName>
</protein>
<feature type="compositionally biased region" description="Basic and acidic residues" evidence="2">
    <location>
        <begin position="356"/>
        <end position="370"/>
    </location>
</feature>
<feature type="compositionally biased region" description="Low complexity" evidence="2">
    <location>
        <begin position="279"/>
        <end position="294"/>
    </location>
</feature>
<dbReference type="PANTHER" id="PTHR15977">
    <property type="entry name" value="CILIA- AND FLAGELLA-ASSOCIATED PROTEIN 46"/>
    <property type="match status" value="1"/>
</dbReference>
<feature type="region of interest" description="Disordered" evidence="2">
    <location>
        <begin position="2643"/>
        <end position="2666"/>
    </location>
</feature>
<feature type="region of interest" description="Disordered" evidence="2">
    <location>
        <begin position="2968"/>
        <end position="3032"/>
    </location>
</feature>
<dbReference type="InterPro" id="IPR057466">
    <property type="entry name" value="CFAP46_TPR"/>
</dbReference>
<feature type="compositionally biased region" description="Basic and acidic residues" evidence="2">
    <location>
        <begin position="2714"/>
        <end position="2736"/>
    </location>
</feature>
<feature type="compositionally biased region" description="Basic and acidic residues" evidence="2">
    <location>
        <begin position="1230"/>
        <end position="1266"/>
    </location>
</feature>
<evidence type="ECO:0000313" key="3">
    <source>
        <dbReference type="Proteomes" id="UP000694888"/>
    </source>
</evidence>
<feature type="region of interest" description="Disordered" evidence="2">
    <location>
        <begin position="809"/>
        <end position="830"/>
    </location>
</feature>
<feature type="compositionally biased region" description="Low complexity" evidence="2">
    <location>
        <begin position="1463"/>
        <end position="1472"/>
    </location>
</feature>
<feature type="compositionally biased region" description="Low complexity" evidence="2">
    <location>
        <begin position="346"/>
        <end position="355"/>
    </location>
</feature>
<feature type="region of interest" description="Disordered" evidence="2">
    <location>
        <begin position="1230"/>
        <end position="1286"/>
    </location>
</feature>
<feature type="region of interest" description="Disordered" evidence="2">
    <location>
        <begin position="2714"/>
        <end position="2737"/>
    </location>
</feature>
<feature type="compositionally biased region" description="Low complexity" evidence="2">
    <location>
        <begin position="2490"/>
        <end position="2500"/>
    </location>
</feature>
<keyword evidence="3" id="KW-1185">Reference proteome</keyword>
<dbReference type="PANTHER" id="PTHR15977:SF15">
    <property type="entry name" value="CILIA- AND FLAGELLA-ASSOCIATED PROTEIN 46"/>
    <property type="match status" value="1"/>
</dbReference>
<evidence type="ECO:0000256" key="1">
    <source>
        <dbReference type="SAM" id="Coils"/>
    </source>
</evidence>
<keyword evidence="4" id="KW-0966">Cell projection</keyword>
<dbReference type="Proteomes" id="UP000694888">
    <property type="component" value="Unplaced"/>
</dbReference>
<reference evidence="4" key="1">
    <citation type="submission" date="2025-08" db="UniProtKB">
        <authorList>
            <consortium name="RefSeq"/>
        </authorList>
    </citation>
    <scope>IDENTIFICATION</scope>
</reference>
<gene>
    <name evidence="4" type="primary">LOC101861436</name>
</gene>